<dbReference type="AlphaFoldDB" id="A0A5B8NTL9"/>
<evidence type="ECO:0000313" key="1">
    <source>
        <dbReference type="EMBL" id="QDZ41709.1"/>
    </source>
</evidence>
<keyword evidence="2" id="KW-1185">Reference proteome</keyword>
<geneLocation type="plasmid" evidence="2">
    <name>peu4</name>
</geneLocation>
<organism evidence="1 2">
    <name type="scientific">Euhalothece natronophila Z-M001</name>
    <dbReference type="NCBI Taxonomy" id="522448"/>
    <lineage>
        <taxon>Bacteria</taxon>
        <taxon>Bacillati</taxon>
        <taxon>Cyanobacteriota</taxon>
        <taxon>Cyanophyceae</taxon>
        <taxon>Oscillatoriophycideae</taxon>
        <taxon>Chroococcales</taxon>
        <taxon>Halothecacae</taxon>
        <taxon>Halothece cluster</taxon>
        <taxon>Euhalothece</taxon>
    </lineage>
</organism>
<dbReference type="KEGG" id="enn:FRE64_17255"/>
<accession>A0A5B8NTL9</accession>
<dbReference type="EMBL" id="CP042330">
    <property type="protein sequence ID" value="QDZ41709.1"/>
    <property type="molecule type" value="Genomic_DNA"/>
</dbReference>
<gene>
    <name evidence="1" type="ORF">FRE64_17255</name>
</gene>
<dbReference type="Proteomes" id="UP000318453">
    <property type="component" value="Plasmid pEu4"/>
</dbReference>
<proteinExistence type="predicted"/>
<name>A0A5B8NTL9_9CHRO</name>
<evidence type="ECO:0000313" key="2">
    <source>
        <dbReference type="Proteomes" id="UP000318453"/>
    </source>
</evidence>
<sequence>MKHNSALLHASLIVRNLQLLGRFSIKGRTKMGEAKRRKKLDKNFGKTSVKDLIIISNESFLGDHKTKLENDNSFSKKDLNDFLVATNLFCFRFKDQNKEKAGIYIFYENLNKLFQNKQKYLSVEGNYLKLSLESDMVFNQTISSRPVEEKIFHQIEHVISNLIYQCNSAEEFAEAKSNLINQEINLDHWGEK</sequence>
<keyword evidence="1" id="KW-0614">Plasmid</keyword>
<reference evidence="1" key="1">
    <citation type="submission" date="2019-08" db="EMBL/GenBank/DDBJ databases">
        <title>Carotenoids and Carotenoid Binding Proteins in the Halophilic Cyanobacterium Euhalothece sp. ZM00.</title>
        <authorList>
            <person name="Cho S.M."/>
            <person name="Song J.Y."/>
            <person name="Park Y.-I."/>
        </authorList>
    </citation>
    <scope>NUCLEOTIDE SEQUENCE [LARGE SCALE GENOMIC DNA]</scope>
    <source>
        <strain evidence="1">Z-M001</strain>
        <plasmid evidence="1">pEu4</plasmid>
    </source>
</reference>
<protein>
    <submittedName>
        <fullName evidence="1">Uncharacterized protein</fullName>
    </submittedName>
</protein>